<keyword evidence="2" id="KW-1185">Reference proteome</keyword>
<protein>
    <submittedName>
        <fullName evidence="1">Uncharacterized protein</fullName>
    </submittedName>
</protein>
<proteinExistence type="predicted"/>
<organism evidence="1 2">
    <name type="scientific">Deinococcus oregonensis</name>
    <dbReference type="NCBI Taxonomy" id="1805970"/>
    <lineage>
        <taxon>Bacteria</taxon>
        <taxon>Thermotogati</taxon>
        <taxon>Deinococcota</taxon>
        <taxon>Deinococci</taxon>
        <taxon>Deinococcales</taxon>
        <taxon>Deinococcaceae</taxon>
        <taxon>Deinococcus</taxon>
    </lineage>
</organism>
<evidence type="ECO:0000313" key="2">
    <source>
        <dbReference type="Proteomes" id="UP001589733"/>
    </source>
</evidence>
<name>A0ABV6AX52_9DEIO</name>
<dbReference type="RefSeq" id="WP_380008303.1">
    <property type="nucleotide sequence ID" value="NZ_JBHLYR010000028.1"/>
</dbReference>
<comment type="caution">
    <text evidence="1">The sequence shown here is derived from an EMBL/GenBank/DDBJ whole genome shotgun (WGS) entry which is preliminary data.</text>
</comment>
<dbReference type="Proteomes" id="UP001589733">
    <property type="component" value="Unassembled WGS sequence"/>
</dbReference>
<evidence type="ECO:0000313" key="1">
    <source>
        <dbReference type="EMBL" id="MFB9992087.1"/>
    </source>
</evidence>
<reference evidence="1 2" key="1">
    <citation type="submission" date="2024-09" db="EMBL/GenBank/DDBJ databases">
        <authorList>
            <person name="Sun Q."/>
            <person name="Mori K."/>
        </authorList>
    </citation>
    <scope>NUCLEOTIDE SEQUENCE [LARGE SCALE GENOMIC DNA]</scope>
    <source>
        <strain evidence="1 2">JCM 13503</strain>
    </source>
</reference>
<sequence length="185" mass="20936">MHHWEVVIKVLSETQQWCQGRVDLNAPAQCLRSPELRPHAYPDEWYYTQLYPQRIADLIRQRQGLLEMSSPSTELSGGRILCMLHYGDTAMGEGEPASQGFIDDAYFPPWDTWFAYLADVQSGGVLLAWIPAEFELLVEDAIAVAATEPICWLDAVGWELPNWWSPVIPILQQAAQALPQNNDNP</sequence>
<dbReference type="EMBL" id="JBHLYR010000028">
    <property type="protein sequence ID" value="MFB9992087.1"/>
    <property type="molecule type" value="Genomic_DNA"/>
</dbReference>
<gene>
    <name evidence="1" type="ORF">ACFFLM_08950</name>
</gene>
<accession>A0ABV6AX52</accession>